<gene>
    <name evidence="1" type="ORF">Tco_1005722</name>
</gene>
<dbReference type="Proteomes" id="UP001151760">
    <property type="component" value="Unassembled WGS sequence"/>
</dbReference>
<accession>A0ABQ5FG90</accession>
<comment type="caution">
    <text evidence="1">The sequence shown here is derived from an EMBL/GenBank/DDBJ whole genome shotgun (WGS) entry which is preliminary data.</text>
</comment>
<organism evidence="1 2">
    <name type="scientific">Tanacetum coccineum</name>
    <dbReference type="NCBI Taxonomy" id="301880"/>
    <lineage>
        <taxon>Eukaryota</taxon>
        <taxon>Viridiplantae</taxon>
        <taxon>Streptophyta</taxon>
        <taxon>Embryophyta</taxon>
        <taxon>Tracheophyta</taxon>
        <taxon>Spermatophyta</taxon>
        <taxon>Magnoliopsida</taxon>
        <taxon>eudicotyledons</taxon>
        <taxon>Gunneridae</taxon>
        <taxon>Pentapetalae</taxon>
        <taxon>asterids</taxon>
        <taxon>campanulids</taxon>
        <taxon>Asterales</taxon>
        <taxon>Asteraceae</taxon>
        <taxon>Asteroideae</taxon>
        <taxon>Anthemideae</taxon>
        <taxon>Anthemidinae</taxon>
        <taxon>Tanacetum</taxon>
    </lineage>
</organism>
<evidence type="ECO:0000313" key="2">
    <source>
        <dbReference type="Proteomes" id="UP001151760"/>
    </source>
</evidence>
<reference evidence="1" key="1">
    <citation type="journal article" date="2022" name="Int. J. Mol. Sci.">
        <title>Draft Genome of Tanacetum Coccineum: Genomic Comparison of Closely Related Tanacetum-Family Plants.</title>
        <authorList>
            <person name="Yamashiro T."/>
            <person name="Shiraishi A."/>
            <person name="Nakayama K."/>
            <person name="Satake H."/>
        </authorList>
    </citation>
    <scope>NUCLEOTIDE SEQUENCE</scope>
</reference>
<proteinExistence type="predicted"/>
<dbReference type="EMBL" id="BQNB010017353">
    <property type="protein sequence ID" value="GJT62189.1"/>
    <property type="molecule type" value="Genomic_DNA"/>
</dbReference>
<sequence length="182" mass="21429">MMIWIWKKYGYKLADCFECLKIKKFYKKSGRRPYVWMEIIPWIMHVAFDKRKSNVSFATIRAFCKGRASFKGFKGGNRQEAANQIFEKDEKLKKYRRIGMKAVKDKDALQKIVDSWSTSSKNLWKLIDCGMSLHWLRSVLGYGIQSNAEVLGYEEEISRGIFAFRETDAGYNDIPLYSRFNK</sequence>
<name>A0ABQ5FG90_9ASTR</name>
<protein>
    <recommendedName>
        <fullName evidence="3">Homing endonuclease LAGLIDADG domain-containing protein</fullName>
    </recommendedName>
</protein>
<evidence type="ECO:0000313" key="1">
    <source>
        <dbReference type="EMBL" id="GJT62189.1"/>
    </source>
</evidence>
<evidence type="ECO:0008006" key="3">
    <source>
        <dbReference type="Google" id="ProtNLM"/>
    </source>
</evidence>
<keyword evidence="2" id="KW-1185">Reference proteome</keyword>
<reference evidence="1" key="2">
    <citation type="submission" date="2022-01" db="EMBL/GenBank/DDBJ databases">
        <authorList>
            <person name="Yamashiro T."/>
            <person name="Shiraishi A."/>
            <person name="Satake H."/>
            <person name="Nakayama K."/>
        </authorList>
    </citation>
    <scope>NUCLEOTIDE SEQUENCE</scope>
</reference>